<keyword evidence="1" id="KW-0812">Transmembrane</keyword>
<dbReference type="Gene3D" id="3.30.450.20">
    <property type="entry name" value="PAS domain"/>
    <property type="match status" value="1"/>
</dbReference>
<dbReference type="SMART" id="SM00304">
    <property type="entry name" value="HAMP"/>
    <property type="match status" value="1"/>
</dbReference>
<keyword evidence="1" id="KW-0472">Membrane</keyword>
<evidence type="ECO:0000313" key="5">
    <source>
        <dbReference type="Proteomes" id="UP000270626"/>
    </source>
</evidence>
<dbReference type="SUPFAM" id="SSF103190">
    <property type="entry name" value="Sensory domain-like"/>
    <property type="match status" value="1"/>
</dbReference>
<comment type="caution">
    <text evidence="4">The sequence shown here is derived from an EMBL/GenBank/DDBJ whole genome shotgun (WGS) entry which is preliminary data.</text>
</comment>
<dbReference type="InterPro" id="IPR043128">
    <property type="entry name" value="Rev_trsase/Diguanyl_cyclase"/>
</dbReference>
<evidence type="ECO:0000256" key="1">
    <source>
        <dbReference type="SAM" id="Phobius"/>
    </source>
</evidence>
<dbReference type="EMBL" id="RBXP01000017">
    <property type="protein sequence ID" value="RKT50765.1"/>
    <property type="molecule type" value="Genomic_DNA"/>
</dbReference>
<dbReference type="InterPro" id="IPR029151">
    <property type="entry name" value="Sensor-like_sf"/>
</dbReference>
<dbReference type="GO" id="GO:0007165">
    <property type="term" value="P:signal transduction"/>
    <property type="evidence" value="ECO:0007669"/>
    <property type="project" value="InterPro"/>
</dbReference>
<proteinExistence type="predicted"/>
<name>A0A495VQW6_9RHOO</name>
<dbReference type="RefSeq" id="WP_121458991.1">
    <property type="nucleotide sequence ID" value="NZ_RBXP01000017.1"/>
</dbReference>
<dbReference type="OrthoDB" id="9812260at2"/>
<dbReference type="Gene3D" id="3.30.70.270">
    <property type="match status" value="1"/>
</dbReference>
<dbReference type="Pfam" id="PF00672">
    <property type="entry name" value="HAMP"/>
    <property type="match status" value="1"/>
</dbReference>
<evidence type="ECO:0000313" key="4">
    <source>
        <dbReference type="EMBL" id="RKT50765.1"/>
    </source>
</evidence>
<evidence type="ECO:0000259" key="3">
    <source>
        <dbReference type="PROSITE" id="PS50887"/>
    </source>
</evidence>
<dbReference type="CDD" id="cd18774">
    <property type="entry name" value="PDC2_HK_sensor"/>
    <property type="match status" value="1"/>
</dbReference>
<feature type="domain" description="HAMP" evidence="2">
    <location>
        <begin position="311"/>
        <end position="364"/>
    </location>
</feature>
<accession>A0A495VQW6</accession>
<gene>
    <name evidence="4" type="ORF">DFR40_2700</name>
</gene>
<sequence>MRFRLHANSLTTRLILLGSLLLLVGALSRIVFLSSYLRDDLTRLTSAQLSSIAHYAAQDVDRDIVARQGLLSHLAGKLPQALLGQPGQLRSWLQERQEANPLFSRGLFVLDTDGRVIADFPTIPGRGGSSAADRDYFREASQGRAAIGRPTIGRVAAFPILPMAAPLVDADGTVRGVLVGVSELQSGNFLAALYTTRIGETGGLLLISPRDKLFVGASDPSLILAPTPPPGVNQLHDLAMNGFRGSGVTVNAKGVEEIAATASVPSVDWFVVARLPTSEAHASVGRLTHYILRNTAIILPLFILVMILIMHWMMRPLMDTANRADRMTLGELPLEPLPVVRNDEVGHLTAAFNRVLSKLLESRAELSHMAHHDQLTGLPNRKLLTDRMQLALARAQRNRGRIAVLFLDLDGFKPINDRHGHEAGDLALSAVAERLTAVIRREDTLARVGGDEFVILLSDLDERATDTAEKVAEKCLAAFAAPFRLAQGAFPLGTSIGIAIGDGDSDPERLLIAADQAMYRAKEAGRGRYAVAADSDASPA</sequence>
<dbReference type="CDD" id="cd01949">
    <property type="entry name" value="GGDEF"/>
    <property type="match status" value="1"/>
</dbReference>
<dbReference type="PROSITE" id="PS50885">
    <property type="entry name" value="HAMP"/>
    <property type="match status" value="1"/>
</dbReference>
<dbReference type="GO" id="GO:0016020">
    <property type="term" value="C:membrane"/>
    <property type="evidence" value="ECO:0007669"/>
    <property type="project" value="InterPro"/>
</dbReference>
<dbReference type="GO" id="GO:0003824">
    <property type="term" value="F:catalytic activity"/>
    <property type="evidence" value="ECO:0007669"/>
    <property type="project" value="UniProtKB-ARBA"/>
</dbReference>
<keyword evidence="5" id="KW-1185">Reference proteome</keyword>
<dbReference type="CDD" id="cd12914">
    <property type="entry name" value="PDC1_DGC_like"/>
    <property type="match status" value="1"/>
</dbReference>
<dbReference type="InterPro" id="IPR000160">
    <property type="entry name" value="GGDEF_dom"/>
</dbReference>
<dbReference type="CDD" id="cd06225">
    <property type="entry name" value="HAMP"/>
    <property type="match status" value="1"/>
</dbReference>
<dbReference type="PANTHER" id="PTHR46663:SF3">
    <property type="entry name" value="SLL0267 PROTEIN"/>
    <property type="match status" value="1"/>
</dbReference>
<dbReference type="Pfam" id="PF00990">
    <property type="entry name" value="GGDEF"/>
    <property type="match status" value="1"/>
</dbReference>
<organism evidence="4 5">
    <name type="scientific">Azonexus fungiphilus</name>
    <dbReference type="NCBI Taxonomy" id="146940"/>
    <lineage>
        <taxon>Bacteria</taxon>
        <taxon>Pseudomonadati</taxon>
        <taxon>Pseudomonadota</taxon>
        <taxon>Betaproteobacteria</taxon>
        <taxon>Rhodocyclales</taxon>
        <taxon>Azonexaceae</taxon>
        <taxon>Azonexus</taxon>
    </lineage>
</organism>
<dbReference type="InterPro" id="IPR029787">
    <property type="entry name" value="Nucleotide_cyclase"/>
</dbReference>
<dbReference type="PROSITE" id="PS50887">
    <property type="entry name" value="GGDEF"/>
    <property type="match status" value="1"/>
</dbReference>
<dbReference type="Gene3D" id="6.10.340.10">
    <property type="match status" value="1"/>
</dbReference>
<dbReference type="InterPro" id="IPR052163">
    <property type="entry name" value="DGC-Regulatory_Protein"/>
</dbReference>
<dbReference type="FunFam" id="3.30.70.270:FF:000001">
    <property type="entry name" value="Diguanylate cyclase domain protein"/>
    <property type="match status" value="1"/>
</dbReference>
<dbReference type="SUPFAM" id="SSF158472">
    <property type="entry name" value="HAMP domain-like"/>
    <property type="match status" value="1"/>
</dbReference>
<dbReference type="NCBIfam" id="TIGR00254">
    <property type="entry name" value="GGDEF"/>
    <property type="match status" value="1"/>
</dbReference>
<feature type="domain" description="GGDEF" evidence="3">
    <location>
        <begin position="400"/>
        <end position="534"/>
    </location>
</feature>
<dbReference type="PANTHER" id="PTHR46663">
    <property type="entry name" value="DIGUANYLATE CYCLASE DGCT-RELATED"/>
    <property type="match status" value="1"/>
</dbReference>
<reference evidence="4 5" key="1">
    <citation type="submission" date="2018-10" db="EMBL/GenBank/DDBJ databases">
        <title>Genomic Encyclopedia of Type Strains, Phase IV (KMG-IV): sequencing the most valuable type-strain genomes for metagenomic binning, comparative biology and taxonomic classification.</title>
        <authorList>
            <person name="Goeker M."/>
        </authorList>
    </citation>
    <scope>NUCLEOTIDE SEQUENCE [LARGE SCALE GENOMIC DNA]</scope>
    <source>
        <strain evidence="4 5">DSM 23841</strain>
    </source>
</reference>
<dbReference type="Proteomes" id="UP000270626">
    <property type="component" value="Unassembled WGS sequence"/>
</dbReference>
<evidence type="ECO:0000259" key="2">
    <source>
        <dbReference type="PROSITE" id="PS50885"/>
    </source>
</evidence>
<dbReference type="SMART" id="SM00267">
    <property type="entry name" value="GGDEF"/>
    <property type="match status" value="1"/>
</dbReference>
<dbReference type="AlphaFoldDB" id="A0A495VQW6"/>
<feature type="transmembrane region" description="Helical" evidence="1">
    <location>
        <begin position="296"/>
        <end position="314"/>
    </location>
</feature>
<keyword evidence="1" id="KW-1133">Transmembrane helix</keyword>
<dbReference type="SUPFAM" id="SSF55073">
    <property type="entry name" value="Nucleotide cyclase"/>
    <property type="match status" value="1"/>
</dbReference>
<dbReference type="InterPro" id="IPR003660">
    <property type="entry name" value="HAMP_dom"/>
</dbReference>
<protein>
    <submittedName>
        <fullName evidence="4">Diguanylate cyclase (GGDEF)-like protein</fullName>
    </submittedName>
</protein>